<evidence type="ECO:0000313" key="4">
    <source>
        <dbReference type="Proteomes" id="UP000207598"/>
    </source>
</evidence>
<feature type="region of interest" description="Disordered" evidence="1">
    <location>
        <begin position="95"/>
        <end position="116"/>
    </location>
</feature>
<dbReference type="CDD" id="cd10440">
    <property type="entry name" value="GIY-YIG_COG3680"/>
    <property type="match status" value="1"/>
</dbReference>
<name>A0A238K3G1_9RHOB</name>
<feature type="compositionally biased region" description="Polar residues" evidence="1">
    <location>
        <begin position="95"/>
        <end position="108"/>
    </location>
</feature>
<protein>
    <recommendedName>
        <fullName evidence="2">GIY-YIG domain-containing protein</fullName>
    </recommendedName>
</protein>
<dbReference type="EMBL" id="FXYF01000003">
    <property type="protein sequence ID" value="SMX37458.1"/>
    <property type="molecule type" value="Genomic_DNA"/>
</dbReference>
<evidence type="ECO:0000259" key="2">
    <source>
        <dbReference type="PROSITE" id="PS50164"/>
    </source>
</evidence>
<dbReference type="PROSITE" id="PS50164">
    <property type="entry name" value="GIY_YIG"/>
    <property type="match status" value="1"/>
</dbReference>
<dbReference type="InterPro" id="IPR000305">
    <property type="entry name" value="GIY-YIG_endonuc"/>
</dbReference>
<reference evidence="3 4" key="1">
    <citation type="submission" date="2017-05" db="EMBL/GenBank/DDBJ databases">
        <authorList>
            <person name="Song R."/>
            <person name="Chenine A.L."/>
            <person name="Ruprecht R.M."/>
        </authorList>
    </citation>
    <scope>NUCLEOTIDE SEQUENCE [LARGE SCALE GENOMIC DNA]</scope>
    <source>
        <strain evidence="3 4">CECT 8898</strain>
    </source>
</reference>
<dbReference type="Proteomes" id="UP000207598">
    <property type="component" value="Unassembled WGS sequence"/>
</dbReference>
<evidence type="ECO:0000313" key="3">
    <source>
        <dbReference type="EMBL" id="SMX37458.1"/>
    </source>
</evidence>
<feature type="domain" description="GIY-YIG" evidence="2">
    <location>
        <begin position="5"/>
        <end position="96"/>
    </location>
</feature>
<keyword evidence="4" id="KW-1185">Reference proteome</keyword>
<organism evidence="3 4">
    <name type="scientific">Maliponia aquimaris</name>
    <dbReference type="NCBI Taxonomy" id="1673631"/>
    <lineage>
        <taxon>Bacteria</taxon>
        <taxon>Pseudomonadati</taxon>
        <taxon>Pseudomonadota</taxon>
        <taxon>Alphaproteobacteria</taxon>
        <taxon>Rhodobacterales</taxon>
        <taxon>Paracoccaceae</taxon>
        <taxon>Maliponia</taxon>
    </lineage>
</organism>
<proteinExistence type="predicted"/>
<accession>A0A238K3G1</accession>
<sequence>MDGENNFYVYLFRDPATGEPVYVGKGCGNRAVSHTWAKARTNDRLSKLIASRSAQGLVVEPEVIAKSNEENALLVEQALIHFFGRADLGKGPLFNNTDGGDGVSNPSDTVREKQSDAQYRRWGGKKIYDFINAFTGEAFQGTLVDLSRHIGVNQRAVQKLKTSGEVHSVAGWTFKGTEQKVNRYNQAYDFANAMTGERFSGTISTFCETHDVGISLVSMLINGKVRHASGWVLSGNEANLRPLEYDSLGHVREKQFPWENAKATETSLAAWAKAREMYDFWQREYSADPKVGGKRIMKAMGIVPEGSAFLYERVFQKVRDGVVDVVNNRYYDEFRKDYLSKNGSDLL</sequence>
<gene>
    <name evidence="3" type="ORF">MAA8898_01151</name>
</gene>
<dbReference type="AlphaFoldDB" id="A0A238K3G1"/>
<evidence type="ECO:0000256" key="1">
    <source>
        <dbReference type="SAM" id="MobiDB-lite"/>
    </source>
</evidence>